<feature type="region of interest" description="Disordered" evidence="1">
    <location>
        <begin position="229"/>
        <end position="255"/>
    </location>
</feature>
<evidence type="ECO:0000313" key="3">
    <source>
        <dbReference type="Proteomes" id="UP000433493"/>
    </source>
</evidence>
<protein>
    <submittedName>
        <fullName evidence="2">DUF3710 domain-containing protein</fullName>
    </submittedName>
</protein>
<reference evidence="2 3" key="1">
    <citation type="submission" date="2019-09" db="EMBL/GenBank/DDBJ databases">
        <title>Phylogeny of genus Pseudoclavibacter and closely related genus.</title>
        <authorList>
            <person name="Li Y."/>
        </authorList>
    </citation>
    <scope>NUCLEOTIDE SEQUENCE [LARGE SCALE GENOMIC DNA]</scope>
    <source>
        <strain evidence="2 3">KCTC 13959</strain>
    </source>
</reference>
<dbReference type="OrthoDB" id="8480367at2"/>
<dbReference type="Proteomes" id="UP000433493">
    <property type="component" value="Unassembled WGS sequence"/>
</dbReference>
<feature type="region of interest" description="Disordered" evidence="1">
    <location>
        <begin position="27"/>
        <end position="59"/>
    </location>
</feature>
<gene>
    <name evidence="2" type="ORF">F8O05_04335</name>
</gene>
<dbReference type="AlphaFoldDB" id="A0A7J5BCX4"/>
<comment type="caution">
    <text evidence="2">The sequence shown here is derived from an EMBL/GenBank/DDBJ whole genome shotgun (WGS) entry which is preliminary data.</text>
</comment>
<feature type="compositionally biased region" description="Basic and acidic residues" evidence="1">
    <location>
        <begin position="236"/>
        <end position="255"/>
    </location>
</feature>
<dbReference type="RefSeq" id="WP_158051534.1">
    <property type="nucleotide sequence ID" value="NZ_WBKB01000002.1"/>
</dbReference>
<dbReference type="Pfam" id="PF12502">
    <property type="entry name" value="DUF3710"/>
    <property type="match status" value="1"/>
</dbReference>
<feature type="compositionally biased region" description="Basic and acidic residues" evidence="1">
    <location>
        <begin position="42"/>
        <end position="56"/>
    </location>
</feature>
<evidence type="ECO:0000313" key="2">
    <source>
        <dbReference type="EMBL" id="KAB1644031.1"/>
    </source>
</evidence>
<dbReference type="EMBL" id="WBKB01000002">
    <property type="protein sequence ID" value="KAB1644031.1"/>
    <property type="molecule type" value="Genomic_DNA"/>
</dbReference>
<sequence length="255" mass="27969">MGLFDIFKRKEEVIKADRLVIEDEEADAAALENDAAEDEPAEYEKEAPKDRAEHGPLDISEYDGEGSYIDLGPLRIPARSGLALRLEFEDKTKRVIAVGLDFEGSTLQVQAFASPRSSGLWRDVRTKLAAQVAKQGGRSEEKSTALGISLRTSVPIVQGGDKLRVVQFFGVDGPRWFLRGVVSGQATADDSKLKTMIEIFRGVVVDRGNNPIPPRDLLPLTVPEAMAQQMAAAAAKQREQRNQLAAKQREQQAGK</sequence>
<accession>A0A7J5BCX4</accession>
<evidence type="ECO:0000256" key="1">
    <source>
        <dbReference type="SAM" id="MobiDB-lite"/>
    </source>
</evidence>
<organism evidence="2 3">
    <name type="scientific">Gulosibacter chungangensis</name>
    <dbReference type="NCBI Taxonomy" id="979746"/>
    <lineage>
        <taxon>Bacteria</taxon>
        <taxon>Bacillati</taxon>
        <taxon>Actinomycetota</taxon>
        <taxon>Actinomycetes</taxon>
        <taxon>Micrococcales</taxon>
        <taxon>Microbacteriaceae</taxon>
        <taxon>Gulosibacter</taxon>
    </lineage>
</organism>
<proteinExistence type="predicted"/>
<dbReference type="InterPro" id="IPR022183">
    <property type="entry name" value="DUF3710"/>
</dbReference>
<keyword evidence="3" id="KW-1185">Reference proteome</keyword>
<name>A0A7J5BCX4_9MICO</name>